<dbReference type="EMBL" id="DAAUKB010000004">
    <property type="protein sequence ID" value="HAF1791828.1"/>
    <property type="molecule type" value="Genomic_DNA"/>
</dbReference>
<evidence type="ECO:0000313" key="2">
    <source>
        <dbReference type="EMBL" id="HAF1791828.1"/>
    </source>
</evidence>
<protein>
    <submittedName>
        <fullName evidence="2">Baseplate assembly protein</fullName>
    </submittedName>
</protein>
<accession>A0A743CC03</accession>
<comment type="caution">
    <text evidence="2">The sequence shown here is derived from an EMBL/GenBank/DDBJ whole genome shotgun (WGS) entry which is preliminary data.</text>
</comment>
<organism evidence="2">
    <name type="scientific">Salmonella enterica</name>
    <name type="common">Salmonella choleraesuis</name>
    <dbReference type="NCBI Taxonomy" id="28901"/>
    <lineage>
        <taxon>Bacteria</taxon>
        <taxon>Pseudomonadati</taxon>
        <taxon>Pseudomonadota</taxon>
        <taxon>Gammaproteobacteria</taxon>
        <taxon>Enterobacterales</taxon>
        <taxon>Enterobacteriaceae</taxon>
        <taxon>Salmonella</taxon>
    </lineage>
</organism>
<dbReference type="InterPro" id="IPR007048">
    <property type="entry name" value="IraD/Gp25-like"/>
</dbReference>
<name>A0A743CC03_SALER</name>
<dbReference type="SUPFAM" id="SSF160719">
    <property type="entry name" value="gpW/gp25-like"/>
    <property type="match status" value="1"/>
</dbReference>
<dbReference type="Gene3D" id="3.10.450.40">
    <property type="match status" value="1"/>
</dbReference>
<proteinExistence type="predicted"/>
<sequence>MQGMNRSDGKPLAGTDHICQSIVDILTTPLGTRVMLPEYGSNLFNLVDNPQDPALAMKIIMASAGALAKWEPRIRVDSVNVQAIGVGKITILIVATDVETQKRLEFNNLELVFT</sequence>
<dbReference type="Pfam" id="PF04965">
    <property type="entry name" value="GPW_gp25"/>
    <property type="match status" value="1"/>
</dbReference>
<reference evidence="2" key="1">
    <citation type="journal article" date="2018" name="Genome Biol.">
        <title>SKESA: strategic k-mer extension for scrupulous assemblies.</title>
        <authorList>
            <person name="Souvorov A."/>
            <person name="Agarwala R."/>
            <person name="Lipman D.J."/>
        </authorList>
    </citation>
    <scope>NUCLEOTIDE SEQUENCE</scope>
    <source>
        <strain evidence="2">MA.AU5 KAK-SR</strain>
    </source>
</reference>
<gene>
    <name evidence="2" type="ORF">G9B33_002846</name>
</gene>
<reference evidence="2" key="2">
    <citation type="submission" date="2020-02" db="EMBL/GenBank/DDBJ databases">
        <authorList>
            <consortium name="NCBI Pathogen Detection Project"/>
        </authorList>
    </citation>
    <scope>NUCLEOTIDE SEQUENCE</scope>
    <source>
        <strain evidence="2">MA.AU5 KAK-SR</strain>
    </source>
</reference>
<evidence type="ECO:0000259" key="1">
    <source>
        <dbReference type="Pfam" id="PF04965"/>
    </source>
</evidence>
<dbReference type="AlphaFoldDB" id="A0A743CC03"/>
<feature type="domain" description="IraD/Gp25-like" evidence="1">
    <location>
        <begin position="14"/>
        <end position="82"/>
    </location>
</feature>